<proteinExistence type="predicted"/>
<dbReference type="AlphaFoldDB" id="A7GCV6"/>
<accession>A7GCV6</accession>
<evidence type="ECO:0000313" key="2">
    <source>
        <dbReference type="Proteomes" id="UP000002410"/>
    </source>
</evidence>
<organism evidence="1 2">
    <name type="scientific">Clostridium botulinum (strain Langeland / NCTC 10281 / Type F)</name>
    <dbReference type="NCBI Taxonomy" id="441772"/>
    <lineage>
        <taxon>Bacteria</taxon>
        <taxon>Bacillati</taxon>
        <taxon>Bacillota</taxon>
        <taxon>Clostridia</taxon>
        <taxon>Eubacteriales</taxon>
        <taxon>Clostridiaceae</taxon>
        <taxon>Clostridium</taxon>
    </lineage>
</organism>
<protein>
    <submittedName>
        <fullName evidence="1">Uncharacterized protein</fullName>
    </submittedName>
</protein>
<gene>
    <name evidence="1" type="ordered locus">CLI_1351</name>
</gene>
<dbReference type="HOGENOM" id="CLU_3307125_0_0_9"/>
<name>A7GCV6_CLOBL</name>
<evidence type="ECO:0000313" key="1">
    <source>
        <dbReference type="EMBL" id="ABS40157.1"/>
    </source>
</evidence>
<dbReference type="EMBL" id="CP000728">
    <property type="protein sequence ID" value="ABS40157.1"/>
    <property type="molecule type" value="Genomic_DNA"/>
</dbReference>
<sequence>MKLKNHPKITDPYIVFYKRGDLILSNLWIFLFVSCNFIL</sequence>
<reference evidence="2" key="1">
    <citation type="submission" date="2007-06" db="EMBL/GenBank/DDBJ databases">
        <authorList>
            <person name="Brinkac L.M."/>
            <person name="Daugherty S."/>
            <person name="Dodson R.J."/>
            <person name="Madupu R."/>
            <person name="Brown J.L."/>
            <person name="Bruce D."/>
            <person name="Detter C."/>
            <person name="Munk C."/>
            <person name="Smith L.A."/>
            <person name="Smith T.J."/>
            <person name="White O."/>
            <person name="Brettin T.S."/>
        </authorList>
    </citation>
    <scope>NUCLEOTIDE SEQUENCE [LARGE SCALE GENOMIC DNA]</scope>
    <source>
        <strain evidence="2">Langeland / NCTC 10281 / Type F</strain>
    </source>
</reference>
<dbReference type="KEGG" id="cbf:CLI_1351"/>
<dbReference type="Proteomes" id="UP000002410">
    <property type="component" value="Chromosome"/>
</dbReference>
<dbReference type="PROSITE" id="PS51257">
    <property type="entry name" value="PROKAR_LIPOPROTEIN"/>
    <property type="match status" value="1"/>
</dbReference>